<gene>
    <name evidence="1" type="ORF">RSOL_197550</name>
</gene>
<dbReference type="Proteomes" id="UP000030108">
    <property type="component" value="Unassembled WGS sequence"/>
</dbReference>
<sequence length="81" mass="9483">MNIHALAFQMTPRCNRLQKQLSLYFRSKRVPKSLFMLFNKCGYVASYIWSSNSIKSLSASQLKKLKELVANHIWPCYILDL</sequence>
<organism evidence="1 2">
    <name type="scientific">Rhizoctonia solani AG-3 Rhs1AP</name>
    <dbReference type="NCBI Taxonomy" id="1086054"/>
    <lineage>
        <taxon>Eukaryota</taxon>
        <taxon>Fungi</taxon>
        <taxon>Dikarya</taxon>
        <taxon>Basidiomycota</taxon>
        <taxon>Agaricomycotina</taxon>
        <taxon>Agaricomycetes</taxon>
        <taxon>Cantharellales</taxon>
        <taxon>Ceratobasidiaceae</taxon>
        <taxon>Rhizoctonia</taxon>
    </lineage>
</organism>
<accession>X8J6C1</accession>
<dbReference type="AlphaFoldDB" id="X8J6C1"/>
<evidence type="ECO:0000313" key="1">
    <source>
        <dbReference type="EMBL" id="EUC56786.1"/>
    </source>
</evidence>
<evidence type="ECO:0000313" key="2">
    <source>
        <dbReference type="Proteomes" id="UP000030108"/>
    </source>
</evidence>
<protein>
    <submittedName>
        <fullName evidence="1">Uncharacterized protein</fullName>
    </submittedName>
</protein>
<comment type="caution">
    <text evidence="1">The sequence shown here is derived from an EMBL/GenBank/DDBJ whole genome shotgun (WGS) entry which is preliminary data.</text>
</comment>
<name>X8J6C1_9AGAM</name>
<dbReference type="EMBL" id="JATN01000322">
    <property type="protein sequence ID" value="EUC56786.1"/>
    <property type="molecule type" value="Genomic_DNA"/>
</dbReference>
<reference evidence="2" key="1">
    <citation type="journal article" date="2014" name="Genome Announc.">
        <title>Draft genome sequence of the plant-pathogenic soil fungus Rhizoctonia solani anastomosis group 3 strain Rhs1AP.</title>
        <authorList>
            <person name="Cubeta M.A."/>
            <person name="Thomas E."/>
            <person name="Dean R.A."/>
            <person name="Jabaji S."/>
            <person name="Neate S.M."/>
            <person name="Tavantzis S."/>
            <person name="Toda T."/>
            <person name="Vilgalys R."/>
            <person name="Bharathan N."/>
            <person name="Fedorova-Abrams N."/>
            <person name="Pakala S.B."/>
            <person name="Pakala S.M."/>
            <person name="Zafar N."/>
            <person name="Joardar V."/>
            <person name="Losada L."/>
            <person name="Nierman W.C."/>
        </authorList>
    </citation>
    <scope>NUCLEOTIDE SEQUENCE [LARGE SCALE GENOMIC DNA]</scope>
    <source>
        <strain evidence="2">AG-3</strain>
    </source>
</reference>
<proteinExistence type="predicted"/>